<dbReference type="AlphaFoldDB" id="A0ABD1LES7"/>
<dbReference type="PANTHER" id="PTHR46284:SF2">
    <property type="entry name" value="PROTEIN KINESIN LIGHT CHAIN-RELATED 1"/>
    <property type="match status" value="1"/>
</dbReference>
<dbReference type="InterPro" id="IPR019734">
    <property type="entry name" value="TPR_rpt"/>
</dbReference>
<feature type="region of interest" description="Disordered" evidence="2">
    <location>
        <begin position="100"/>
        <end position="123"/>
    </location>
</feature>
<feature type="compositionally biased region" description="Basic residues" evidence="2">
    <location>
        <begin position="111"/>
        <end position="123"/>
    </location>
</feature>
<name>A0ABD1LES7_9FABA</name>
<dbReference type="PROSITE" id="PS50005">
    <property type="entry name" value="TPR"/>
    <property type="match status" value="1"/>
</dbReference>
<feature type="repeat" description="TPR" evidence="1">
    <location>
        <begin position="77"/>
        <end position="110"/>
    </location>
</feature>
<dbReference type="EMBL" id="JBGMDY010000009">
    <property type="protein sequence ID" value="KAL2322030.1"/>
    <property type="molecule type" value="Genomic_DNA"/>
</dbReference>
<evidence type="ECO:0000313" key="3">
    <source>
        <dbReference type="EMBL" id="KAL2322030.1"/>
    </source>
</evidence>
<evidence type="ECO:0000313" key="4">
    <source>
        <dbReference type="Proteomes" id="UP001603857"/>
    </source>
</evidence>
<organism evidence="3 4">
    <name type="scientific">Flemingia macrophylla</name>
    <dbReference type="NCBI Taxonomy" id="520843"/>
    <lineage>
        <taxon>Eukaryota</taxon>
        <taxon>Viridiplantae</taxon>
        <taxon>Streptophyta</taxon>
        <taxon>Embryophyta</taxon>
        <taxon>Tracheophyta</taxon>
        <taxon>Spermatophyta</taxon>
        <taxon>Magnoliopsida</taxon>
        <taxon>eudicotyledons</taxon>
        <taxon>Gunneridae</taxon>
        <taxon>Pentapetalae</taxon>
        <taxon>rosids</taxon>
        <taxon>fabids</taxon>
        <taxon>Fabales</taxon>
        <taxon>Fabaceae</taxon>
        <taxon>Papilionoideae</taxon>
        <taxon>50 kb inversion clade</taxon>
        <taxon>NPAAA clade</taxon>
        <taxon>indigoferoid/millettioid clade</taxon>
        <taxon>Phaseoleae</taxon>
        <taxon>Flemingia</taxon>
    </lineage>
</organism>
<protein>
    <submittedName>
        <fullName evidence="3">Uncharacterized protein</fullName>
    </submittedName>
</protein>
<keyword evidence="1" id="KW-0802">TPR repeat</keyword>
<keyword evidence="4" id="KW-1185">Reference proteome</keyword>
<dbReference type="Proteomes" id="UP001603857">
    <property type="component" value="Unassembled WGS sequence"/>
</dbReference>
<evidence type="ECO:0000256" key="2">
    <source>
        <dbReference type="SAM" id="MobiDB-lite"/>
    </source>
</evidence>
<reference evidence="3 4" key="1">
    <citation type="submission" date="2024-08" db="EMBL/GenBank/DDBJ databases">
        <title>Insights into the chromosomal genome structure of Flemingia macrophylla.</title>
        <authorList>
            <person name="Ding Y."/>
            <person name="Zhao Y."/>
            <person name="Bi W."/>
            <person name="Wu M."/>
            <person name="Zhao G."/>
            <person name="Gong Y."/>
            <person name="Li W."/>
            <person name="Zhang P."/>
        </authorList>
    </citation>
    <scope>NUCLEOTIDE SEQUENCE [LARGE SCALE GENOMIC DNA]</scope>
    <source>
        <strain evidence="3">DYQJB</strain>
        <tissue evidence="3">Leaf</tissue>
    </source>
</reference>
<dbReference type="PANTHER" id="PTHR46284">
    <property type="entry name" value="PROTEIN KINESIN LIGHT CHAIN-RELATED 3"/>
    <property type="match status" value="1"/>
</dbReference>
<evidence type="ECO:0000256" key="1">
    <source>
        <dbReference type="PROSITE-ProRule" id="PRU00339"/>
    </source>
</evidence>
<accession>A0ABD1LES7</accession>
<proteinExistence type="predicted"/>
<sequence>MRVFGKNKIKLSYSDGVTWQICHVILKLQDESPPTSSPSSYHQGLQIQIPDEAVPVLQRTIQVPDVSRGPDHALAAFSGYMQLGDTFSMLGHVDKSISSYHQGLRSDPSPRRHRSTRRRNLAA</sequence>
<comment type="caution">
    <text evidence="3">The sequence shown here is derived from an EMBL/GenBank/DDBJ whole genome shotgun (WGS) entry which is preliminary data.</text>
</comment>
<gene>
    <name evidence="3" type="ORF">Fmac_026409</name>
</gene>